<dbReference type="InterPro" id="IPR051543">
    <property type="entry name" value="Serine_Peptidase_S9A"/>
</dbReference>
<feature type="region of interest" description="Disordered" evidence="5">
    <location>
        <begin position="1"/>
        <end position="26"/>
    </location>
</feature>
<evidence type="ECO:0000256" key="5">
    <source>
        <dbReference type="SAM" id="MobiDB-lite"/>
    </source>
</evidence>
<keyword evidence="3" id="KW-0378">Hydrolase</keyword>
<sequence>MTDAPKPKKVPHAITQHGEERQDPYAWMRDDNWQEVLRDPTLLRDDVREHLEAENAYYEDRTKHLEALRAALFEEMRGRIKENDSSVPMKDGPYAYYNRFREGGQYPVICRKPAGGGEEEVLLDGDREGEGEDFFSIGGVDVSWDHKLMAYAVDRLGSEYYDIRVRDLSGEKEFGDLIPSTDGSVVWAKDDKSFFYVERDDNQRPKRVKHHVLGTDTSQDRLVNEEEDDGMFLSISETSSDVYLVISIGNGNTSEERILRLDDPAGEPSVVEPRQPGVLYDVDHANGEFFIHTNADDATDFKVARAPESDPSKANWQDWLPHRPGTYVAGIVLFKGWIVREEREDARPRIVVSRYDHSEEHALTFEQEAYALSLMGWGEFETDVIRFAYESPNQPAQVFDYDMKARTRELCKTQAIPSGHNTGAYVVERIEARARDGEEVPVVLVRRKNVEPNGDLPVVLYGYGAYGIYVDDDFSSHVLSLVDRGAVFAVAHIRGGSAKGRPWYLAGKLDKKENTFRDFNDAAEALIERGITKRGRIVAYGGSAGGLLVGAAMNLDPGLYGGVIGAVPFIDVLSTISDADLPLTPPEWEEWGDPITDKAAYETIKAYSPYDNIRPGETYPQVLATGGLTDYRVTYWEPAKWVARLREKASGGPFLLRMNMTAGHGGSAARFERLKERAADYAFALDVLGLAEAEPDRGI</sequence>
<evidence type="ECO:0000259" key="7">
    <source>
        <dbReference type="Pfam" id="PF02897"/>
    </source>
</evidence>
<name>A0A9X2L6A0_9PROT</name>
<dbReference type="GO" id="GO:0004252">
    <property type="term" value="F:serine-type endopeptidase activity"/>
    <property type="evidence" value="ECO:0007669"/>
    <property type="project" value="InterPro"/>
</dbReference>
<keyword evidence="4" id="KW-0720">Serine protease</keyword>
<evidence type="ECO:0000256" key="1">
    <source>
        <dbReference type="ARBA" id="ARBA00005228"/>
    </source>
</evidence>
<protein>
    <submittedName>
        <fullName evidence="8">S9 family peptidase</fullName>
    </submittedName>
</protein>
<feature type="domain" description="Peptidase S9A N-terminal" evidence="7">
    <location>
        <begin position="5"/>
        <end position="413"/>
    </location>
</feature>
<dbReference type="Proteomes" id="UP001142610">
    <property type="component" value="Unassembled WGS sequence"/>
</dbReference>
<dbReference type="PRINTS" id="PR00862">
    <property type="entry name" value="PROLIGOPTASE"/>
</dbReference>
<dbReference type="Pfam" id="PF02897">
    <property type="entry name" value="Peptidase_S9_N"/>
    <property type="match status" value="1"/>
</dbReference>
<dbReference type="InterPro" id="IPR023302">
    <property type="entry name" value="Pept_S9A_N"/>
</dbReference>
<dbReference type="Pfam" id="PF00326">
    <property type="entry name" value="Peptidase_S9"/>
    <property type="match status" value="1"/>
</dbReference>
<comment type="caution">
    <text evidence="8">The sequence shown here is derived from an EMBL/GenBank/DDBJ whole genome shotgun (WGS) entry which is preliminary data.</text>
</comment>
<dbReference type="GO" id="GO:0006508">
    <property type="term" value="P:proteolysis"/>
    <property type="evidence" value="ECO:0007669"/>
    <property type="project" value="UniProtKB-KW"/>
</dbReference>
<evidence type="ECO:0000256" key="3">
    <source>
        <dbReference type="ARBA" id="ARBA00022801"/>
    </source>
</evidence>
<evidence type="ECO:0000313" key="8">
    <source>
        <dbReference type="EMBL" id="MCQ8183763.1"/>
    </source>
</evidence>
<dbReference type="InterPro" id="IPR001375">
    <property type="entry name" value="Peptidase_S9_cat"/>
</dbReference>
<dbReference type="RefSeq" id="WP_256617567.1">
    <property type="nucleotide sequence ID" value="NZ_JANIBC010000001.1"/>
</dbReference>
<evidence type="ECO:0000256" key="2">
    <source>
        <dbReference type="ARBA" id="ARBA00022670"/>
    </source>
</evidence>
<dbReference type="Gene3D" id="2.130.10.120">
    <property type="entry name" value="Prolyl oligopeptidase, N-terminal domain"/>
    <property type="match status" value="1"/>
</dbReference>
<dbReference type="InterPro" id="IPR002471">
    <property type="entry name" value="Pept_S9_AS"/>
</dbReference>
<feature type="compositionally biased region" description="Basic and acidic residues" evidence="5">
    <location>
        <begin position="17"/>
        <end position="26"/>
    </location>
</feature>
<comment type="similarity">
    <text evidence="1">Belongs to the peptidase S9A family.</text>
</comment>
<dbReference type="Gene3D" id="3.40.50.1820">
    <property type="entry name" value="alpha/beta hydrolase"/>
    <property type="match status" value="1"/>
</dbReference>
<dbReference type="EMBL" id="JANIBC010000001">
    <property type="protein sequence ID" value="MCQ8183763.1"/>
    <property type="molecule type" value="Genomic_DNA"/>
</dbReference>
<dbReference type="SUPFAM" id="SSF53474">
    <property type="entry name" value="alpha/beta-Hydrolases"/>
    <property type="match status" value="1"/>
</dbReference>
<dbReference type="SUPFAM" id="SSF50993">
    <property type="entry name" value="Peptidase/esterase 'gauge' domain"/>
    <property type="match status" value="1"/>
</dbReference>
<dbReference type="AlphaFoldDB" id="A0A9X2L6A0"/>
<keyword evidence="9" id="KW-1185">Reference proteome</keyword>
<dbReference type="PROSITE" id="PS00708">
    <property type="entry name" value="PRO_ENDOPEP_SER"/>
    <property type="match status" value="1"/>
</dbReference>
<feature type="domain" description="Peptidase S9 prolyl oligopeptidase catalytic" evidence="6">
    <location>
        <begin position="474"/>
        <end position="689"/>
    </location>
</feature>
<keyword evidence="2" id="KW-0645">Protease</keyword>
<evidence type="ECO:0000259" key="6">
    <source>
        <dbReference type="Pfam" id="PF00326"/>
    </source>
</evidence>
<dbReference type="PANTHER" id="PTHR11757">
    <property type="entry name" value="PROTEASE FAMILY S9A OLIGOPEPTIDASE"/>
    <property type="match status" value="1"/>
</dbReference>
<reference evidence="8" key="1">
    <citation type="submission" date="2022-07" db="EMBL/GenBank/DDBJ databases">
        <title>Parvularcula maris sp. nov., an algicidal bacterium isolated from seawater.</title>
        <authorList>
            <person name="Li F."/>
        </authorList>
    </citation>
    <scope>NUCLEOTIDE SEQUENCE</scope>
    <source>
        <strain evidence="8">BGMRC 0090</strain>
    </source>
</reference>
<dbReference type="InterPro" id="IPR029058">
    <property type="entry name" value="AB_hydrolase_fold"/>
</dbReference>
<accession>A0A9X2L6A0</accession>
<gene>
    <name evidence="8" type="ORF">NOG11_00015</name>
</gene>
<evidence type="ECO:0000313" key="9">
    <source>
        <dbReference type="Proteomes" id="UP001142610"/>
    </source>
</evidence>
<evidence type="ECO:0000256" key="4">
    <source>
        <dbReference type="ARBA" id="ARBA00022825"/>
    </source>
</evidence>
<organism evidence="8 9">
    <name type="scientific">Parvularcula maris</name>
    <dbReference type="NCBI Taxonomy" id="2965077"/>
    <lineage>
        <taxon>Bacteria</taxon>
        <taxon>Pseudomonadati</taxon>
        <taxon>Pseudomonadota</taxon>
        <taxon>Alphaproteobacteria</taxon>
        <taxon>Parvularculales</taxon>
        <taxon>Parvularculaceae</taxon>
        <taxon>Parvularcula</taxon>
    </lineage>
</organism>
<dbReference type="PANTHER" id="PTHR11757:SF19">
    <property type="entry name" value="PROLYL ENDOPEPTIDASE-LIKE"/>
    <property type="match status" value="1"/>
</dbReference>
<dbReference type="InterPro" id="IPR002470">
    <property type="entry name" value="Peptidase_S9A"/>
</dbReference>
<proteinExistence type="inferred from homology"/>